<name>A0ABQ1ECX9_9CLOT</name>
<sequence length="368" mass="41302">MKNLFEATAIKNMKLKNRFFKAAVWEGLATEDGHMTEELFHIYEELARGGIGTIFTGYAFVEKNEQPNPGMMGIYDDSFLQEYQKLTNMVHSNGANIVMQIVYGGSMTHLVPPSSIIWGPSNIKNELTGVVPVEMSKEDIRYLVKSYGKAAARVKQAGFDGVEIHAAHGYLLSQFLNPYYNVRTDEYGGSIKNRARIVLEVFEEIRDVVGKEFPIFIKINSEDFTRDGLTSEESIEVSKILEKAGIDGIEVSGGDESNLSVNKEGLGPARTKIAISKDRESYFREHATRLAQEINIPVILTGGNRHIEVMDEILNSTNILYFALGRPMISEPDLINKWASGDCKAPRCVSCNQCYKIYGRRCIFDQKK</sequence>
<evidence type="ECO:0000259" key="3">
    <source>
        <dbReference type="Pfam" id="PF00724"/>
    </source>
</evidence>
<dbReference type="Gene3D" id="3.20.20.70">
    <property type="entry name" value="Aldolase class I"/>
    <property type="match status" value="1"/>
</dbReference>
<keyword evidence="5" id="KW-1185">Reference proteome</keyword>
<evidence type="ECO:0000256" key="1">
    <source>
        <dbReference type="ARBA" id="ARBA00022630"/>
    </source>
</evidence>
<dbReference type="Proteomes" id="UP000663802">
    <property type="component" value="Unassembled WGS sequence"/>
</dbReference>
<dbReference type="PANTHER" id="PTHR43656">
    <property type="entry name" value="BINDING OXIDOREDUCTASE, PUTATIVE (AFU_ORTHOLOGUE AFUA_2G08260)-RELATED"/>
    <property type="match status" value="1"/>
</dbReference>
<dbReference type="InterPro" id="IPR013785">
    <property type="entry name" value="Aldolase_TIM"/>
</dbReference>
<protein>
    <submittedName>
        <fullName evidence="4">Oxidoreductase</fullName>
    </submittedName>
</protein>
<keyword evidence="2" id="KW-0560">Oxidoreductase</keyword>
<dbReference type="Pfam" id="PF00724">
    <property type="entry name" value="Oxidored_FMN"/>
    <property type="match status" value="1"/>
</dbReference>
<comment type="caution">
    <text evidence="4">The sequence shown here is derived from an EMBL/GenBank/DDBJ whole genome shotgun (WGS) entry which is preliminary data.</text>
</comment>
<accession>A0ABQ1ECX9</accession>
<dbReference type="CDD" id="cd02803">
    <property type="entry name" value="OYE_like_FMN_family"/>
    <property type="match status" value="1"/>
</dbReference>
<keyword evidence="1" id="KW-0285">Flavoprotein</keyword>
<proteinExistence type="predicted"/>
<dbReference type="EMBL" id="BMBA01000002">
    <property type="protein sequence ID" value="GFZ32373.1"/>
    <property type="molecule type" value="Genomic_DNA"/>
</dbReference>
<evidence type="ECO:0000313" key="5">
    <source>
        <dbReference type="Proteomes" id="UP000663802"/>
    </source>
</evidence>
<evidence type="ECO:0000313" key="4">
    <source>
        <dbReference type="EMBL" id="GFZ32373.1"/>
    </source>
</evidence>
<dbReference type="PANTHER" id="PTHR43656:SF2">
    <property type="entry name" value="BINDING OXIDOREDUCTASE, PUTATIVE (AFU_ORTHOLOGUE AFUA_2G08260)-RELATED"/>
    <property type="match status" value="1"/>
</dbReference>
<organism evidence="4 5">
    <name type="scientific">Clostridium zeae</name>
    <dbReference type="NCBI Taxonomy" id="2759022"/>
    <lineage>
        <taxon>Bacteria</taxon>
        <taxon>Bacillati</taxon>
        <taxon>Bacillota</taxon>
        <taxon>Clostridia</taxon>
        <taxon>Eubacteriales</taxon>
        <taxon>Clostridiaceae</taxon>
        <taxon>Clostridium</taxon>
    </lineage>
</organism>
<dbReference type="InterPro" id="IPR001155">
    <property type="entry name" value="OxRdtase_FMN_N"/>
</dbReference>
<dbReference type="RefSeq" id="WP_206870624.1">
    <property type="nucleotide sequence ID" value="NZ_BMBA01000002.1"/>
</dbReference>
<dbReference type="SUPFAM" id="SSF51395">
    <property type="entry name" value="FMN-linked oxidoreductases"/>
    <property type="match status" value="1"/>
</dbReference>
<evidence type="ECO:0000256" key="2">
    <source>
        <dbReference type="ARBA" id="ARBA00023002"/>
    </source>
</evidence>
<feature type="domain" description="NADH:flavin oxidoreductase/NADH oxidase N-terminal" evidence="3">
    <location>
        <begin position="4"/>
        <end position="341"/>
    </location>
</feature>
<reference evidence="4 5" key="1">
    <citation type="journal article" date="2021" name="Int. J. Syst. Evol. Microbiol.">
        <title>Clostridium zeae sp. nov., isolated from corn silage.</title>
        <authorList>
            <person name="Kobayashi H."/>
            <person name="Tanizawa Y."/>
            <person name="Yagura M."/>
            <person name="Sakamoto M."/>
            <person name="Ohkuma M."/>
            <person name="Tohno M."/>
        </authorList>
    </citation>
    <scope>NUCLEOTIDE SEQUENCE [LARGE SCALE GENOMIC DNA]</scope>
    <source>
        <strain evidence="4 5">CSC2</strain>
    </source>
</reference>
<dbReference type="InterPro" id="IPR051799">
    <property type="entry name" value="NADH_flavin_oxidoreductase"/>
</dbReference>
<gene>
    <name evidence="4" type="ORF">CSC2_28990</name>
</gene>